<dbReference type="SUPFAM" id="SSF47203">
    <property type="entry name" value="Acyl-CoA dehydrogenase C-terminal domain-like"/>
    <property type="match status" value="1"/>
</dbReference>
<keyword evidence="7" id="KW-1185">Reference proteome</keyword>
<accession>A0A3A8Q1D9</accession>
<dbReference type="InterPro" id="IPR004925">
    <property type="entry name" value="HpaB/PvcC/4-BUDH"/>
</dbReference>
<evidence type="ECO:0000313" key="7">
    <source>
        <dbReference type="Proteomes" id="UP000272888"/>
    </source>
</evidence>
<protein>
    <recommendedName>
        <fullName evidence="8">4-hydroxyphenylacetate 3-hydroxylase</fullName>
    </recommendedName>
</protein>
<dbReference type="PANTHER" id="PTHR36117:SF3">
    <property type="entry name" value="4-HYDROXYPHENYLACETATE 3-MONOOXYGENASE-RELATED"/>
    <property type="match status" value="1"/>
</dbReference>
<dbReference type="InterPro" id="IPR036250">
    <property type="entry name" value="AcylCo_DH-like_C"/>
</dbReference>
<dbReference type="InterPro" id="IPR024674">
    <property type="entry name" value="HpaB/PvcC/4-BUDH_N"/>
</dbReference>
<dbReference type="PANTHER" id="PTHR36117">
    <property type="entry name" value="4-HYDROXYPHENYLACETATE 3-MONOOXYGENASE-RELATED"/>
    <property type="match status" value="1"/>
</dbReference>
<dbReference type="GO" id="GO:0016627">
    <property type="term" value="F:oxidoreductase activity, acting on the CH-CH group of donors"/>
    <property type="evidence" value="ECO:0007669"/>
    <property type="project" value="InterPro"/>
</dbReference>
<comment type="caution">
    <text evidence="6">The sequence shown here is derived from an EMBL/GenBank/DDBJ whole genome shotgun (WGS) entry which is preliminary data.</text>
</comment>
<dbReference type="InterPro" id="IPR046373">
    <property type="entry name" value="Acyl-CoA_Oxase/DH_mid-dom_sf"/>
</dbReference>
<reference evidence="7" key="1">
    <citation type="submission" date="2018-09" db="EMBL/GenBank/DDBJ databases">
        <authorList>
            <person name="Livingstone P.G."/>
            <person name="Whitworth D.E."/>
        </authorList>
    </citation>
    <scope>NUCLEOTIDE SEQUENCE [LARGE SCALE GENOMIC DNA]</scope>
    <source>
        <strain evidence="7">CA051B</strain>
    </source>
</reference>
<dbReference type="Proteomes" id="UP000272888">
    <property type="component" value="Unassembled WGS sequence"/>
</dbReference>
<name>A0A3A8Q1D9_9BACT</name>
<feature type="domain" description="HpaB/PvcC/4-BUDH C-terminal" evidence="4">
    <location>
        <begin position="313"/>
        <end position="502"/>
    </location>
</feature>
<evidence type="ECO:0000259" key="5">
    <source>
        <dbReference type="Pfam" id="PF11794"/>
    </source>
</evidence>
<dbReference type="EMBL" id="RAWB01000087">
    <property type="protein sequence ID" value="RKH61888.1"/>
    <property type="molecule type" value="Genomic_DNA"/>
</dbReference>
<evidence type="ECO:0000256" key="3">
    <source>
        <dbReference type="ARBA" id="ARBA00023002"/>
    </source>
</evidence>
<dbReference type="AlphaFoldDB" id="A0A3A8Q1D9"/>
<keyword evidence="1" id="KW-0285">Flavoprotein</keyword>
<keyword evidence="3" id="KW-0560">Oxidoreductase</keyword>
<dbReference type="InterPro" id="IPR009100">
    <property type="entry name" value="AcylCoA_DH/oxidase_NM_dom_sf"/>
</dbReference>
<sequence>MRASPRWPGRSGAPPSSVRWWPDMETARVYEAVEALRTGAGFRRALADGRSVWVDGKAVDVASHPLFAPALGVVERLLARHASAEGRELLTATSPDGVTRGRWAVPPRNAQDLRRAGQVSTLFAEETHGLMGRLWDTSGGCLAGLLNVAKDAEALRPGTRAVIERAWEEISRGLLLCNVAFVDPPHGRGLPAHQKNTLRVVERRADGVVVRGAKALCTGAAYSDELLVLRVGYELPNLDDSAAVGFFVKPATPGLKILCRPGLGGAHRAGDPLAVDEVDTWLVFEDVFIPHGRLLYAGEKDVAALVWKAMMTWDKHGFVRRLLTRLELLFGLSFLMSKALGVGHYPSAQKVFRDAGRHAALVARLVAFAEASPQPAVGSGGAVRPEPLSLQLALQYALEHLPEVARAVELLGGQGLVLNPSEADLDSEEVGRHYDEYFGGDTGDPSHRAALMSVAAELLGSRSAQRQRLLDYYGTGGDQVLTLQLSEMLDAGRGVRLVRRLLEQREGDGTRELSS</sequence>
<keyword evidence="2" id="KW-0274">FAD</keyword>
<evidence type="ECO:0000259" key="4">
    <source>
        <dbReference type="Pfam" id="PF03241"/>
    </source>
</evidence>
<gene>
    <name evidence="6" type="ORF">D7V93_10940</name>
</gene>
<organism evidence="6 7">
    <name type="scientific">Corallococcus llansteffanensis</name>
    <dbReference type="NCBI Taxonomy" id="2316731"/>
    <lineage>
        <taxon>Bacteria</taxon>
        <taxon>Pseudomonadati</taxon>
        <taxon>Myxococcota</taxon>
        <taxon>Myxococcia</taxon>
        <taxon>Myxococcales</taxon>
        <taxon>Cystobacterineae</taxon>
        <taxon>Myxococcaceae</taxon>
        <taxon>Corallococcus</taxon>
    </lineage>
</organism>
<evidence type="ECO:0000313" key="6">
    <source>
        <dbReference type="EMBL" id="RKH61888.1"/>
    </source>
</evidence>
<dbReference type="Pfam" id="PF03241">
    <property type="entry name" value="HpaB"/>
    <property type="match status" value="1"/>
</dbReference>
<evidence type="ECO:0000256" key="2">
    <source>
        <dbReference type="ARBA" id="ARBA00022827"/>
    </source>
</evidence>
<dbReference type="Gene3D" id="1.20.140.10">
    <property type="entry name" value="Butyryl-CoA Dehydrogenase, subunit A, domain 3"/>
    <property type="match status" value="1"/>
</dbReference>
<dbReference type="Gene3D" id="2.40.110.10">
    <property type="entry name" value="Butyryl-CoA Dehydrogenase, subunit A, domain 2"/>
    <property type="match status" value="1"/>
</dbReference>
<feature type="domain" description="HpaB/PvcC/4-BUDH N-terminal" evidence="5">
    <location>
        <begin position="38"/>
        <end position="295"/>
    </location>
</feature>
<proteinExistence type="predicted"/>
<dbReference type="Pfam" id="PF11794">
    <property type="entry name" value="HpaB_N"/>
    <property type="match status" value="1"/>
</dbReference>
<dbReference type="Gene3D" id="1.10.3140.10">
    <property type="entry name" value="4-hydroxybutyryl-coa dehydratase, domain 1"/>
    <property type="match status" value="1"/>
</dbReference>
<dbReference type="InterPro" id="IPR024719">
    <property type="entry name" value="HpaB/PvcC/4-BUDH_C"/>
</dbReference>
<evidence type="ECO:0008006" key="8">
    <source>
        <dbReference type="Google" id="ProtNLM"/>
    </source>
</evidence>
<evidence type="ECO:0000256" key="1">
    <source>
        <dbReference type="ARBA" id="ARBA00022630"/>
    </source>
</evidence>
<dbReference type="SUPFAM" id="SSF56645">
    <property type="entry name" value="Acyl-CoA dehydrogenase NM domain-like"/>
    <property type="match status" value="1"/>
</dbReference>